<dbReference type="CDD" id="cd01555">
    <property type="entry name" value="UdpNAET"/>
    <property type="match status" value="1"/>
</dbReference>
<reference evidence="15 16" key="2">
    <citation type="submission" date="2019-05" db="EMBL/GenBank/DDBJ databases">
        <title>Genome evolution of the obligate endosymbiont Buchnera aphidicola.</title>
        <authorList>
            <person name="Moran N.A."/>
        </authorList>
    </citation>
    <scope>NUCLEOTIDE SEQUENCE [LARGE SCALE GENOMIC DNA]</scope>
    <source>
        <strain evidence="15 16">Ahe</strain>
    </source>
</reference>
<dbReference type="InterPro" id="IPR005750">
    <property type="entry name" value="UDP_GlcNAc_COvinyl_MurA"/>
</dbReference>
<dbReference type="Proteomes" id="UP000298759">
    <property type="component" value="Chromosome"/>
</dbReference>
<gene>
    <name evidence="13 15" type="primary">murA</name>
    <name evidence="15" type="ORF">D9V62_01950</name>
</gene>
<dbReference type="UniPathway" id="UPA00219"/>
<feature type="binding site" evidence="13">
    <location>
        <position position="328"/>
    </location>
    <ligand>
        <name>UDP-N-acetyl-alpha-D-glucosamine</name>
        <dbReference type="ChEBI" id="CHEBI:57705"/>
    </ligand>
</feature>
<dbReference type="RefSeq" id="WP_158340134.1">
    <property type="nucleotide sequence ID" value="NZ_CP034894.1"/>
</dbReference>
<feature type="active site" description="Proton donor" evidence="13">
    <location>
        <position position="116"/>
    </location>
</feature>
<evidence type="ECO:0000256" key="12">
    <source>
        <dbReference type="ARBA" id="ARBA00047527"/>
    </source>
</evidence>
<dbReference type="GO" id="GO:0019277">
    <property type="term" value="P:UDP-N-acetylgalactosamine biosynthetic process"/>
    <property type="evidence" value="ECO:0007669"/>
    <property type="project" value="InterPro"/>
</dbReference>
<feature type="binding site" evidence="13">
    <location>
        <begin position="161"/>
        <end position="164"/>
    </location>
    <ligand>
        <name>UDP-N-acetyl-alpha-D-glucosamine</name>
        <dbReference type="ChEBI" id="CHEBI:57705"/>
    </ligand>
</feature>
<evidence type="ECO:0000256" key="8">
    <source>
        <dbReference type="ARBA" id="ARBA00023306"/>
    </source>
</evidence>
<comment type="similarity">
    <text evidence="11 13">Belongs to the EPSP synthase family. MurA subfamily.</text>
</comment>
<comment type="catalytic activity">
    <reaction evidence="12 13">
        <text>phosphoenolpyruvate + UDP-N-acetyl-alpha-D-glucosamine = UDP-N-acetyl-3-O-(1-carboxyvinyl)-alpha-D-glucosamine + phosphate</text>
        <dbReference type="Rhea" id="RHEA:18681"/>
        <dbReference type="ChEBI" id="CHEBI:43474"/>
        <dbReference type="ChEBI" id="CHEBI:57705"/>
        <dbReference type="ChEBI" id="CHEBI:58702"/>
        <dbReference type="ChEBI" id="CHEBI:68483"/>
        <dbReference type="EC" id="2.5.1.7"/>
    </reaction>
</comment>
<evidence type="ECO:0000256" key="13">
    <source>
        <dbReference type="HAMAP-Rule" id="MF_00111"/>
    </source>
</evidence>
<dbReference type="FunFam" id="3.65.10.10:FF:000001">
    <property type="entry name" value="UDP-N-acetylglucosamine 1-carboxyvinyltransferase"/>
    <property type="match status" value="1"/>
</dbReference>
<dbReference type="Pfam" id="PF00275">
    <property type="entry name" value="EPSP_synthase"/>
    <property type="match status" value="1"/>
</dbReference>
<keyword evidence="3 13" id="KW-0963">Cytoplasm</keyword>
<evidence type="ECO:0000313" key="16">
    <source>
        <dbReference type="Proteomes" id="UP000298759"/>
    </source>
</evidence>
<dbReference type="HAMAP" id="MF_00111">
    <property type="entry name" value="MurA"/>
    <property type="match status" value="1"/>
</dbReference>
<keyword evidence="9 13" id="KW-0961">Cell wall biogenesis/degradation</keyword>
<dbReference type="InterPro" id="IPR001986">
    <property type="entry name" value="Enolpyruvate_Tfrase_dom"/>
</dbReference>
<dbReference type="NCBIfam" id="TIGR01072">
    <property type="entry name" value="murA"/>
    <property type="match status" value="1"/>
</dbReference>
<name>A0A4D6XU76_9GAMM</name>
<comment type="function">
    <text evidence="13">Cell wall formation. Adds enolpyruvyl to UDP-N-acetylglucosamine.</text>
</comment>
<keyword evidence="5 13" id="KW-0808">Transferase</keyword>
<evidence type="ECO:0000256" key="6">
    <source>
        <dbReference type="ARBA" id="ARBA00022960"/>
    </source>
</evidence>
<comment type="pathway">
    <text evidence="2 13">Cell wall biogenesis; peptidoglycan biosynthesis.</text>
</comment>
<accession>A0A4D6XU76</accession>
<organism evidence="15 16">
    <name type="scientific">Buchnera aphidicola</name>
    <name type="common">Aphis helianthi</name>
    <dbReference type="NCBI Taxonomy" id="2315802"/>
    <lineage>
        <taxon>Bacteria</taxon>
        <taxon>Pseudomonadati</taxon>
        <taxon>Pseudomonadota</taxon>
        <taxon>Gammaproteobacteria</taxon>
        <taxon>Enterobacterales</taxon>
        <taxon>Erwiniaceae</taxon>
        <taxon>Buchnera</taxon>
    </lineage>
</organism>
<keyword evidence="7 13" id="KW-0573">Peptidoglycan synthesis</keyword>
<comment type="caution">
    <text evidence="13">Lacks conserved residue(s) required for the propagation of feature annotation.</text>
</comment>
<evidence type="ECO:0000259" key="14">
    <source>
        <dbReference type="Pfam" id="PF00275"/>
    </source>
</evidence>
<sequence length="424" mass="46781">MNKLYIEGNKKLNGNVLISGSKNAALPILFMTILTKEKIEISNIPKLTDISIAIKILRSLGIKIVNKNKTLYIDPSVINISCPSYNLTNKIRASIWMLSPLLTRFGKAKIFFPGGCKIGCRPINLHLKGLIELGAKIVENENYIIASIQKPLQGKYIYMEKVSVGATITIMSAAILARGLTIIDNAAKEPEIIDVAKFLNTLGANITGSGSNKIYIKGVLKLHGGFHKIIPDRIETGTFLIAAAISQGLITCYNTEPKHLTNVLKKLSETGAKIQTGKDWIKLDMKEKKPKSVNISTSPYPGFPTDMQSQFTLLNSISSGKSVIIENIFENRFSYVTELIKMGAKIEIKNNYIICKGIPKLYAKNLFSTDLRGSATLILAGCIAKGITVVNNIHHFKRGYESFLKKLNKLGANIQYINNNFSIF</sequence>
<feature type="binding site" evidence="13">
    <location>
        <position position="92"/>
    </location>
    <ligand>
        <name>UDP-N-acetyl-alpha-D-glucosamine</name>
        <dbReference type="ChEBI" id="CHEBI:57705"/>
    </ligand>
</feature>
<dbReference type="OrthoDB" id="9803760at2"/>
<evidence type="ECO:0000313" key="15">
    <source>
        <dbReference type="EMBL" id="QCI17201.1"/>
    </source>
</evidence>
<proteinExistence type="inferred from homology"/>
<dbReference type="PANTHER" id="PTHR43783:SF1">
    <property type="entry name" value="UDP-N-ACETYLGLUCOSAMINE 1-CARBOXYVINYLTRANSFERASE"/>
    <property type="match status" value="1"/>
</dbReference>
<dbReference type="GO" id="GO:0071555">
    <property type="term" value="P:cell wall organization"/>
    <property type="evidence" value="ECO:0007669"/>
    <property type="project" value="UniProtKB-KW"/>
</dbReference>
<evidence type="ECO:0000256" key="9">
    <source>
        <dbReference type="ARBA" id="ARBA00023316"/>
    </source>
</evidence>
<evidence type="ECO:0000256" key="1">
    <source>
        <dbReference type="ARBA" id="ARBA00004496"/>
    </source>
</evidence>
<dbReference type="GO" id="GO:0008360">
    <property type="term" value="P:regulation of cell shape"/>
    <property type="evidence" value="ECO:0007669"/>
    <property type="project" value="UniProtKB-KW"/>
</dbReference>
<keyword evidence="8 13" id="KW-0131">Cell cycle</keyword>
<dbReference type="GO" id="GO:0005737">
    <property type="term" value="C:cytoplasm"/>
    <property type="evidence" value="ECO:0007669"/>
    <property type="project" value="UniProtKB-SubCell"/>
</dbReference>
<dbReference type="SUPFAM" id="SSF55205">
    <property type="entry name" value="EPT/RTPC-like"/>
    <property type="match status" value="1"/>
</dbReference>
<dbReference type="GO" id="GO:0051301">
    <property type="term" value="P:cell division"/>
    <property type="evidence" value="ECO:0007669"/>
    <property type="project" value="UniProtKB-KW"/>
</dbReference>
<keyword evidence="6 13" id="KW-0133">Cell shape</keyword>
<feature type="domain" description="Enolpyruvate transferase" evidence="14">
    <location>
        <begin position="7"/>
        <end position="407"/>
    </location>
</feature>
<dbReference type="GO" id="GO:0008760">
    <property type="term" value="F:UDP-N-acetylglucosamine 1-carboxyvinyltransferase activity"/>
    <property type="evidence" value="ECO:0007669"/>
    <property type="project" value="UniProtKB-UniRule"/>
</dbReference>
<dbReference type="EC" id="2.5.1.7" evidence="13"/>
<evidence type="ECO:0000256" key="5">
    <source>
        <dbReference type="ARBA" id="ARBA00022679"/>
    </source>
</evidence>
<keyword evidence="10 13" id="KW-0670">Pyruvate</keyword>
<dbReference type="NCBIfam" id="NF006873">
    <property type="entry name" value="PRK09369.1"/>
    <property type="match status" value="1"/>
</dbReference>
<dbReference type="InterPro" id="IPR013792">
    <property type="entry name" value="RNA3'P_cycl/enolpyr_Trfase_a/b"/>
</dbReference>
<reference evidence="15 16" key="1">
    <citation type="submission" date="2018-12" db="EMBL/GenBank/DDBJ databases">
        <authorList>
            <person name="Chong R.A."/>
        </authorList>
    </citation>
    <scope>NUCLEOTIDE SEQUENCE [LARGE SCALE GENOMIC DNA]</scope>
    <source>
        <strain evidence="15 16">Ahe</strain>
    </source>
</reference>
<evidence type="ECO:0000256" key="4">
    <source>
        <dbReference type="ARBA" id="ARBA00022618"/>
    </source>
</evidence>
<dbReference type="GO" id="GO:0009252">
    <property type="term" value="P:peptidoglycan biosynthetic process"/>
    <property type="evidence" value="ECO:0007669"/>
    <property type="project" value="UniProtKB-UniRule"/>
</dbReference>
<evidence type="ECO:0000256" key="3">
    <source>
        <dbReference type="ARBA" id="ARBA00022490"/>
    </source>
</evidence>
<dbReference type="Gene3D" id="3.65.10.10">
    <property type="entry name" value="Enolpyruvate transferase domain"/>
    <property type="match status" value="2"/>
</dbReference>
<evidence type="ECO:0000256" key="10">
    <source>
        <dbReference type="ARBA" id="ARBA00023317"/>
    </source>
</evidence>
<dbReference type="InterPro" id="IPR050068">
    <property type="entry name" value="MurA_subfamily"/>
</dbReference>
<evidence type="ECO:0000256" key="2">
    <source>
        <dbReference type="ARBA" id="ARBA00004752"/>
    </source>
</evidence>
<dbReference type="AlphaFoldDB" id="A0A4D6XU76"/>
<feature type="binding site" evidence="13">
    <location>
        <position position="306"/>
    </location>
    <ligand>
        <name>UDP-N-acetyl-alpha-D-glucosamine</name>
        <dbReference type="ChEBI" id="CHEBI:57705"/>
    </ligand>
</feature>
<evidence type="ECO:0000256" key="7">
    <source>
        <dbReference type="ARBA" id="ARBA00022984"/>
    </source>
</evidence>
<evidence type="ECO:0000256" key="11">
    <source>
        <dbReference type="ARBA" id="ARBA00038367"/>
    </source>
</evidence>
<dbReference type="InterPro" id="IPR036968">
    <property type="entry name" value="Enolpyruvate_Tfrase_sf"/>
</dbReference>
<protein>
    <recommendedName>
        <fullName evidence="13">UDP-N-acetylglucosamine 1-carboxyvinyltransferase</fullName>
        <ecNumber evidence="13">2.5.1.7</ecNumber>
    </recommendedName>
    <alternativeName>
        <fullName evidence="13">Enoylpyruvate transferase</fullName>
    </alternativeName>
    <alternativeName>
        <fullName evidence="13">UDP-N-acetylglucosamine enolpyruvyl transferase</fullName>
        <shortName evidence="13">EPT</shortName>
    </alternativeName>
</protein>
<feature type="modified residue" description="2-(S-cysteinyl)pyruvic acid O-phosphothioketal" evidence="13">
    <location>
        <position position="116"/>
    </location>
</feature>
<feature type="binding site" evidence="13">
    <location>
        <begin position="22"/>
        <end position="23"/>
    </location>
    <ligand>
        <name>phosphoenolpyruvate</name>
        <dbReference type="ChEBI" id="CHEBI:58702"/>
    </ligand>
</feature>
<dbReference type="PANTHER" id="PTHR43783">
    <property type="entry name" value="UDP-N-ACETYLGLUCOSAMINE 1-CARBOXYVINYLTRANSFERASE"/>
    <property type="match status" value="1"/>
</dbReference>
<dbReference type="EMBL" id="CP034894">
    <property type="protein sequence ID" value="QCI17201.1"/>
    <property type="molecule type" value="Genomic_DNA"/>
</dbReference>
<comment type="subcellular location">
    <subcellularLocation>
        <location evidence="1 13">Cytoplasm</location>
    </subcellularLocation>
</comment>
<keyword evidence="4 13" id="KW-0132">Cell division</keyword>